<dbReference type="EnsemblMetazoa" id="Aqu2.1.02254_001">
    <property type="protein sequence ID" value="Aqu2.1.02254_001"/>
    <property type="gene ID" value="Aqu2.1.02254"/>
</dbReference>
<sequence>VKISELRAVQHNTKNELLIGYNMSCSVLALQDGMVFNSPETVWNAEPTSIEYNLIIPYTLNSYLYLIKL</sequence>
<reference evidence="1" key="1">
    <citation type="submission" date="2017-05" db="UniProtKB">
        <authorList>
            <consortium name="EnsemblMetazoa"/>
        </authorList>
    </citation>
    <scope>IDENTIFICATION</scope>
</reference>
<dbReference type="AlphaFoldDB" id="A0A1X7SJL6"/>
<dbReference type="InParanoid" id="A0A1X7SJL6"/>
<proteinExistence type="predicted"/>
<name>A0A1X7SJL6_AMPQE</name>
<evidence type="ECO:0000313" key="1">
    <source>
        <dbReference type="EnsemblMetazoa" id="Aqu2.1.02254_001"/>
    </source>
</evidence>
<organism evidence="1">
    <name type="scientific">Amphimedon queenslandica</name>
    <name type="common">Sponge</name>
    <dbReference type="NCBI Taxonomy" id="400682"/>
    <lineage>
        <taxon>Eukaryota</taxon>
        <taxon>Metazoa</taxon>
        <taxon>Porifera</taxon>
        <taxon>Demospongiae</taxon>
        <taxon>Heteroscleromorpha</taxon>
        <taxon>Haplosclerida</taxon>
        <taxon>Niphatidae</taxon>
        <taxon>Amphimedon</taxon>
    </lineage>
</organism>
<dbReference type="OrthoDB" id="2499658at2759"/>
<accession>A0A1X7SJL6</accession>
<protein>
    <submittedName>
        <fullName evidence="1">Uncharacterized protein</fullName>
    </submittedName>
</protein>